<dbReference type="Gene3D" id="2.60.120.200">
    <property type="match status" value="2"/>
</dbReference>
<dbReference type="PANTHER" id="PTHR43308:SF5">
    <property type="entry name" value="S-LAYER PROTEIN _ PEPTIDOGLYCAN ENDO-BETA-N-ACETYLGLUCOSAMINIDASE"/>
    <property type="match status" value="1"/>
</dbReference>
<feature type="domain" description="SLH" evidence="2">
    <location>
        <begin position="1238"/>
        <end position="1304"/>
    </location>
</feature>
<proteinExistence type="predicted"/>
<organism evidence="3 4">
    <name type="scientific">Cohnella yongneupensis</name>
    <dbReference type="NCBI Taxonomy" id="425006"/>
    <lineage>
        <taxon>Bacteria</taxon>
        <taxon>Bacillati</taxon>
        <taxon>Bacillota</taxon>
        <taxon>Bacilli</taxon>
        <taxon>Bacillales</taxon>
        <taxon>Paenibacillaceae</taxon>
        <taxon>Cohnella</taxon>
    </lineage>
</organism>
<dbReference type="PROSITE" id="PS51272">
    <property type="entry name" value="SLH"/>
    <property type="match status" value="3"/>
</dbReference>
<keyword evidence="4" id="KW-1185">Reference proteome</keyword>
<dbReference type="Pfam" id="PF13385">
    <property type="entry name" value="Laminin_G_3"/>
    <property type="match status" value="2"/>
</dbReference>
<feature type="compositionally biased region" description="Pro residues" evidence="1">
    <location>
        <begin position="1030"/>
        <end position="1044"/>
    </location>
</feature>
<feature type="domain" description="SLH" evidence="2">
    <location>
        <begin position="1177"/>
        <end position="1237"/>
    </location>
</feature>
<evidence type="ECO:0000313" key="4">
    <source>
        <dbReference type="Proteomes" id="UP001596108"/>
    </source>
</evidence>
<dbReference type="RefSeq" id="WP_378109884.1">
    <property type="nucleotide sequence ID" value="NZ_JBHSNC010000005.1"/>
</dbReference>
<dbReference type="Pfam" id="PF00395">
    <property type="entry name" value="SLH"/>
    <property type="match status" value="3"/>
</dbReference>
<feature type="region of interest" description="Disordered" evidence="1">
    <location>
        <begin position="1018"/>
        <end position="1050"/>
    </location>
</feature>
<comment type="caution">
    <text evidence="3">The sequence shown here is derived from an EMBL/GenBank/DDBJ whole genome shotgun (WGS) entry which is preliminary data.</text>
</comment>
<dbReference type="SUPFAM" id="SSF49899">
    <property type="entry name" value="Concanavalin A-like lectins/glucanases"/>
    <property type="match status" value="2"/>
</dbReference>
<dbReference type="InterPro" id="IPR013320">
    <property type="entry name" value="ConA-like_dom_sf"/>
</dbReference>
<dbReference type="InterPro" id="IPR051465">
    <property type="entry name" value="Cell_Envelope_Struct_Comp"/>
</dbReference>
<evidence type="ECO:0000256" key="1">
    <source>
        <dbReference type="SAM" id="MobiDB-lite"/>
    </source>
</evidence>
<evidence type="ECO:0000313" key="3">
    <source>
        <dbReference type="EMBL" id="MFC5528072.1"/>
    </source>
</evidence>
<dbReference type="InterPro" id="IPR001119">
    <property type="entry name" value="SLH_dom"/>
</dbReference>
<evidence type="ECO:0000259" key="2">
    <source>
        <dbReference type="PROSITE" id="PS51272"/>
    </source>
</evidence>
<protein>
    <submittedName>
        <fullName evidence="3">S-layer homology domain-containing protein</fullName>
    </submittedName>
</protein>
<gene>
    <name evidence="3" type="ORF">ACFPQ4_01175</name>
</gene>
<dbReference type="Gene3D" id="2.60.220.30">
    <property type="match status" value="1"/>
</dbReference>
<accession>A0ABW0QWY6</accession>
<dbReference type="PANTHER" id="PTHR43308">
    <property type="entry name" value="OUTER MEMBRANE PROTEIN ALPHA-RELATED"/>
    <property type="match status" value="1"/>
</dbReference>
<dbReference type="EMBL" id="JBHSNC010000005">
    <property type="protein sequence ID" value="MFC5528072.1"/>
    <property type="molecule type" value="Genomic_DNA"/>
</dbReference>
<sequence length="1364" mass="145445">MDDQTLRLNGTDASVVVQGVPTGITFTAEIWARSETDTWNEDGILLSSRDDSGFILHPNKGTKDVDVYLVSSAPATFPVKVAASFHVDDITEWHHYAFVYDLYNYSETCKLYLDGVLVGTAVHPYVSRYVNKTVNVSVGNDFTNRYGNIEVDEVRFWNTARSAADISKNMNRALAGNEPGLVRYLNFDSIPATAVGGYTVGTRPAKPFVAEEDGPVLLPKITFTDGDAISDTDLYSVALSVYKGALNLERLPSIVGLTLTDGSNDSPSMTLSGTRDMLTDALQKIFYRPNLVASGSDTLNVTVTDSGSADDRAAASAVFTLPIPIFNVNDAPTFNLGTNLSVKEGSERQTVAGFATAMSTGSPDEAQSLTFITTNSKPALFLEQPAVDSSGTLTYRPQPNVHGTATVSVSLKDDGGTAYGGVDTATHTFTITVDQYNHSPMIGTTHALRFNGTDSYALASNVWVESYITLEFWARSPTPTWNENGFLLSSRGREGIIFHPNKGGTSVNVYMLNRQRTNDLTVVNAFQPVDITQWHHYAFVYSLEPGASIAYYKVYLDGELVRQGFDSSPQRDGDYGRYNNFYVGMDDPSGSGTAGRYGAADIDEVRIWNRALSGEEISDNLMWKPTGTEPGLALYLDMENRSGNSVPDLAGGDQNGVLSGNATQALNPYVADPSLNVGFATVEDQSAAFAPVEIEDRDAADGILTAELVAEHGTLTVPSEIDGLTLEAGAIGSSSLVYSGAEADLNAMLDVLAYTPDDDFYGTDTVTLTVTDIGNGQPNDVKSTTQVYTVDVQAVNDAPSFTPGADQQVETDAGVQTVSGWATNVSAGPAEDDDQQVTFLVSNDNTGLFVQQPAIDRNGTLSYKATPGAVGEAEVTVALTDDGGTGAGGVDTSASITFTITVVPKAPTLTVGSAIIAEAAANDGTITAKQVITLANGTFVADVTGGMTVNRLPAGLGVSVTRDSDTQLTVAFTGQAAHHENVDDVGNASVTVAQAFIVGATGQVTSNAFAFDFANAVQAPEPPDTDEPETPPTTPVDPGSPPTNPSDTTASFNVYLDQDSDWTLSNKVKVVVPAGAVKQDGTMHVTVVPPNEIPSLPSLPALSEVFEFSSSTNRTFLKPIEITFFIDSHPSTDSHGPAVYYYNERLKRWIYVGGILNADGTLTVYVNHFTKFAVFDDQVALFPDLSKHWAAPYAARLIGMKAINGYSDGLFHPEDNVTRAEFAKMLAEALSLHGEYDLTEFKDNPSIPAWARASVAAVMQTGLMNGYEANGARLFKPDQLISRAEMSVVLANALKTFSSPSGHNASITFTDAGLIPTWARASIEAVSASNLMQGNDTGAFRPFRSATRAEAAATIYRLLEALYI</sequence>
<reference evidence="4" key="1">
    <citation type="journal article" date="2019" name="Int. J. Syst. Evol. Microbiol.">
        <title>The Global Catalogue of Microorganisms (GCM) 10K type strain sequencing project: providing services to taxonomists for standard genome sequencing and annotation.</title>
        <authorList>
            <consortium name="The Broad Institute Genomics Platform"/>
            <consortium name="The Broad Institute Genome Sequencing Center for Infectious Disease"/>
            <person name="Wu L."/>
            <person name="Ma J."/>
        </authorList>
    </citation>
    <scope>NUCLEOTIDE SEQUENCE [LARGE SCALE GENOMIC DNA]</scope>
    <source>
        <strain evidence="4">CGMCC 1.18578</strain>
    </source>
</reference>
<dbReference type="Proteomes" id="UP001596108">
    <property type="component" value="Unassembled WGS sequence"/>
</dbReference>
<name>A0ABW0QWY6_9BACL</name>
<feature type="domain" description="SLH" evidence="2">
    <location>
        <begin position="1306"/>
        <end position="1364"/>
    </location>
</feature>